<evidence type="ECO:0000256" key="4">
    <source>
        <dbReference type="ARBA" id="ARBA00022452"/>
    </source>
</evidence>
<dbReference type="InterPro" id="IPR051544">
    <property type="entry name" value="TPS_OM_transporter"/>
</dbReference>
<evidence type="ECO:0000256" key="8">
    <source>
        <dbReference type="ARBA" id="ARBA00023237"/>
    </source>
</evidence>
<keyword evidence="5" id="KW-0812">Transmembrane</keyword>
<dbReference type="GO" id="GO:0009279">
    <property type="term" value="C:cell outer membrane"/>
    <property type="evidence" value="ECO:0007669"/>
    <property type="project" value="UniProtKB-SubCell"/>
</dbReference>
<gene>
    <name evidence="9" type="primary">fhaC</name>
    <name evidence="9" type="ORF">NCTC10911_02135</name>
</gene>
<dbReference type="OMA" id="PVWYINA"/>
<dbReference type="Pfam" id="PF17287">
    <property type="entry name" value="POTRA_3"/>
    <property type="match status" value="1"/>
</dbReference>
<dbReference type="InterPro" id="IPR027282">
    <property type="entry name" value="TPS"/>
</dbReference>
<dbReference type="Pfam" id="PF03865">
    <property type="entry name" value="ShlB"/>
    <property type="match status" value="1"/>
</dbReference>
<dbReference type="PANTHER" id="PTHR34597">
    <property type="entry name" value="SLR1661 PROTEIN"/>
    <property type="match status" value="1"/>
</dbReference>
<evidence type="ECO:0000256" key="5">
    <source>
        <dbReference type="ARBA" id="ARBA00022692"/>
    </source>
</evidence>
<dbReference type="GO" id="GO:0098046">
    <property type="term" value="C:type V protein secretion system complex"/>
    <property type="evidence" value="ECO:0007669"/>
    <property type="project" value="TreeGrafter"/>
</dbReference>
<reference evidence="9 10" key="1">
    <citation type="submission" date="2018-06" db="EMBL/GenBank/DDBJ databases">
        <authorList>
            <consortium name="Pathogen Informatics"/>
            <person name="Doyle S."/>
        </authorList>
    </citation>
    <scope>NUCLEOTIDE SEQUENCE [LARGE SCALE GENOMIC DNA]</scope>
    <source>
        <strain evidence="9 10">NCTC10911</strain>
    </source>
</reference>
<dbReference type="GO" id="GO:0008320">
    <property type="term" value="F:protein transmembrane transporter activity"/>
    <property type="evidence" value="ECO:0007669"/>
    <property type="project" value="TreeGrafter"/>
</dbReference>
<dbReference type="SMR" id="A0A0E8BVL7"/>
<dbReference type="InterPro" id="IPR005565">
    <property type="entry name" value="Hemolysn_activator_HlyB_C"/>
</dbReference>
<dbReference type="Pfam" id="PF08479">
    <property type="entry name" value="POTRA_2"/>
    <property type="match status" value="1"/>
</dbReference>
<evidence type="ECO:0000256" key="7">
    <source>
        <dbReference type="ARBA" id="ARBA00023136"/>
    </source>
</evidence>
<name>A0A0E8BVL7_BORPT</name>
<dbReference type="InterPro" id="IPR035251">
    <property type="entry name" value="ShlB_POTRA"/>
</dbReference>
<keyword evidence="6" id="KW-0653">Protein transport</keyword>
<comment type="similarity">
    <text evidence="2">Belongs to the TPS (TC 1.B.20) family.</text>
</comment>
<dbReference type="GeneID" id="69601668"/>
<dbReference type="Proteomes" id="UP000255014">
    <property type="component" value="Unassembled WGS sequence"/>
</dbReference>
<organism evidence="9 10">
    <name type="scientific">Bordetella pertussis</name>
    <dbReference type="NCBI Taxonomy" id="520"/>
    <lineage>
        <taxon>Bacteria</taxon>
        <taxon>Pseudomonadati</taxon>
        <taxon>Pseudomonadota</taxon>
        <taxon>Betaproteobacteria</taxon>
        <taxon>Burkholderiales</taxon>
        <taxon>Alcaligenaceae</taxon>
        <taxon>Bordetella</taxon>
    </lineage>
</organism>
<keyword evidence="3" id="KW-0813">Transport</keyword>
<evidence type="ECO:0000313" key="10">
    <source>
        <dbReference type="Proteomes" id="UP000255014"/>
    </source>
</evidence>
<dbReference type="PIRSF" id="PIRSF029745">
    <property type="entry name" value="FhaC"/>
    <property type="match status" value="1"/>
</dbReference>
<keyword evidence="7" id="KW-0472">Membrane</keyword>
<accession>A0A0E8BVL7</accession>
<keyword evidence="4" id="KW-1134">Transmembrane beta strand</keyword>
<dbReference type="GO" id="GO:0046819">
    <property type="term" value="P:protein secretion by the type V secretion system"/>
    <property type="evidence" value="ECO:0007669"/>
    <property type="project" value="TreeGrafter"/>
</dbReference>
<evidence type="ECO:0000313" key="9">
    <source>
        <dbReference type="EMBL" id="SUV65096.1"/>
    </source>
</evidence>
<evidence type="ECO:0000256" key="3">
    <source>
        <dbReference type="ARBA" id="ARBA00022448"/>
    </source>
</evidence>
<evidence type="ECO:0000256" key="6">
    <source>
        <dbReference type="ARBA" id="ARBA00022927"/>
    </source>
</evidence>
<dbReference type="InterPro" id="IPR034746">
    <property type="entry name" value="POTRA"/>
</dbReference>
<evidence type="ECO:0000256" key="2">
    <source>
        <dbReference type="ARBA" id="ARBA00009055"/>
    </source>
</evidence>
<dbReference type="PANTHER" id="PTHR34597:SF3">
    <property type="entry name" value="OUTER MEMBRANE TRANSPORTER CDIB"/>
    <property type="match status" value="1"/>
</dbReference>
<dbReference type="AlphaFoldDB" id="A0A0E8BVL7"/>
<dbReference type="InterPro" id="IPR013686">
    <property type="entry name" value="Polypept-transport_assoc_ShlB"/>
</dbReference>
<dbReference type="Gene3D" id="3.10.20.310">
    <property type="entry name" value="membrane protein fhac"/>
    <property type="match status" value="2"/>
</dbReference>
<dbReference type="PROSITE" id="PS51779">
    <property type="entry name" value="POTRA"/>
    <property type="match status" value="1"/>
</dbReference>
<dbReference type="Gene3D" id="2.40.160.50">
    <property type="entry name" value="membrane protein fhac: a member of the omp85/tpsb transporter family"/>
    <property type="match status" value="1"/>
</dbReference>
<evidence type="ECO:0000256" key="1">
    <source>
        <dbReference type="ARBA" id="ARBA00004442"/>
    </source>
</evidence>
<dbReference type="RefSeq" id="WP_010930614.1">
    <property type="nucleotide sequence ID" value="NZ_AP024746.1"/>
</dbReference>
<sequence>MTDATNRFRPGLVGRALVRAGLLFAVAACAQAQLLPGARDLNRIDDRQRKEQLQRDIERALTRPPVELNPQSEAAAPARKPDATSGHTVTVHAVDLDFGVEGRLFDPAPLVQDYLNRPLDNEQLFLLVKALSAALYDRGYATSIVTFVPPGVVDGVLKLKVEWGRIKGWLIDGKPLEGTRDRMMVFSAMPGWQDKVLNVFDIDQAIYNINNGGKTGNITIVPADEYGYSYLDLQLQRRALPRVSLGMDNSGPGTPENGRYKYNASVTANDLLGLNDTLGLYIGNRYYRDAGHDAERNYDLMYSVPLGRTRLDLQTGYSTYRNLLKTRYGQYQSAGNSRSFGLKATRLLYRDTRSQFSVYGGLKLRQNKNYLAGTRLDVSSKHYSDVTVGMQYSTQRGANAYFGDLSFTRGVGVNNGKYAAYDERGPQGNVSRFNGSLAWTRYMALAGQPIQWASQLGFQYSRQQLLNSYQITVGDEYTVRGYNLRTSQSGDSGVYLSNTLTVPVQFSLLGKQASVAPFVGADVGALKSNHPDARTIRMAGLAAGVRFDLPYARMSFTYSKPVGAQPGGAPRAPVWLYINAGLSF</sequence>
<dbReference type="EMBL" id="UFTT01000002">
    <property type="protein sequence ID" value="SUV65096.1"/>
    <property type="molecule type" value="Genomic_DNA"/>
</dbReference>
<proteinExistence type="inferred from homology"/>
<protein>
    <submittedName>
        <fullName evidence="9">TpsB transporter</fullName>
    </submittedName>
</protein>
<comment type="subcellular location">
    <subcellularLocation>
        <location evidence="1">Cell outer membrane</location>
    </subcellularLocation>
</comment>
<keyword evidence="8" id="KW-0998">Cell outer membrane</keyword>